<dbReference type="GeneID" id="120254825"/>
<reference evidence="2" key="1">
    <citation type="submission" date="2025-08" db="UniProtKB">
        <authorList>
            <consortium name="RefSeq"/>
        </authorList>
    </citation>
    <scope>IDENTIFICATION</scope>
</reference>
<organism evidence="1 2">
    <name type="scientific">Dioscorea cayennensis subsp. rotundata</name>
    <name type="common">White Guinea yam</name>
    <name type="synonym">Dioscorea rotundata</name>
    <dbReference type="NCBI Taxonomy" id="55577"/>
    <lineage>
        <taxon>Eukaryota</taxon>
        <taxon>Viridiplantae</taxon>
        <taxon>Streptophyta</taxon>
        <taxon>Embryophyta</taxon>
        <taxon>Tracheophyta</taxon>
        <taxon>Spermatophyta</taxon>
        <taxon>Magnoliopsida</taxon>
        <taxon>Liliopsida</taxon>
        <taxon>Dioscoreales</taxon>
        <taxon>Dioscoreaceae</taxon>
        <taxon>Dioscorea</taxon>
    </lineage>
</organism>
<gene>
    <name evidence="2" type="primary">LOC120254825</name>
</gene>
<sequence>MGKKGNWFSALKRAFTSSSKDKLANEPDKIYPKEKKKWGFTRTRHGEASSFMPLYREPSSIEKILGDAKGSRTGMYIKGHLEMPKWIKGNGHIKWLKREIQKESAAKVTAIAT</sequence>
<name>A0AB40AVF0_DIOCR</name>
<dbReference type="AlphaFoldDB" id="A0AB40AVF0"/>
<dbReference type="Proteomes" id="UP001515500">
    <property type="component" value="Unplaced"/>
</dbReference>
<evidence type="ECO:0000313" key="1">
    <source>
        <dbReference type="Proteomes" id="UP001515500"/>
    </source>
</evidence>
<evidence type="ECO:0000313" key="2">
    <source>
        <dbReference type="RefSeq" id="XP_039118783.1"/>
    </source>
</evidence>
<proteinExistence type="predicted"/>
<keyword evidence="1" id="KW-1185">Reference proteome</keyword>
<protein>
    <submittedName>
        <fullName evidence="2">Protein IQ-DOMAIN 14-like</fullName>
    </submittedName>
</protein>
<dbReference type="RefSeq" id="XP_039118783.1">
    <property type="nucleotide sequence ID" value="XM_039262849.1"/>
</dbReference>
<accession>A0AB40AVF0</accession>